<gene>
    <name evidence="2" type="primary">LOC101860834</name>
</gene>
<keyword evidence="1" id="KW-1185">Reference proteome</keyword>
<evidence type="ECO:0000313" key="2">
    <source>
        <dbReference type="RefSeq" id="XP_005103961.2"/>
    </source>
</evidence>
<organism evidence="1 2">
    <name type="scientific">Aplysia californica</name>
    <name type="common">California sea hare</name>
    <dbReference type="NCBI Taxonomy" id="6500"/>
    <lineage>
        <taxon>Eukaryota</taxon>
        <taxon>Metazoa</taxon>
        <taxon>Spiralia</taxon>
        <taxon>Lophotrochozoa</taxon>
        <taxon>Mollusca</taxon>
        <taxon>Gastropoda</taxon>
        <taxon>Heterobranchia</taxon>
        <taxon>Euthyneura</taxon>
        <taxon>Tectipleura</taxon>
        <taxon>Aplysiida</taxon>
        <taxon>Aplysioidea</taxon>
        <taxon>Aplysiidae</taxon>
        <taxon>Aplysia</taxon>
    </lineage>
</organism>
<dbReference type="Gene3D" id="3.40.720.10">
    <property type="entry name" value="Alkaline Phosphatase, subunit A"/>
    <property type="match status" value="1"/>
</dbReference>
<dbReference type="GeneID" id="101860834"/>
<dbReference type="Pfam" id="PF02995">
    <property type="entry name" value="DUF229"/>
    <property type="match status" value="1"/>
</dbReference>
<dbReference type="InterPro" id="IPR017850">
    <property type="entry name" value="Alkaline_phosphatase_core_sf"/>
</dbReference>
<dbReference type="PANTHER" id="PTHR10974:SF1">
    <property type="entry name" value="FI08016P-RELATED"/>
    <property type="match status" value="1"/>
</dbReference>
<dbReference type="SUPFAM" id="SSF53649">
    <property type="entry name" value="Alkaline phosphatase-like"/>
    <property type="match status" value="1"/>
</dbReference>
<protein>
    <submittedName>
        <fullName evidence="2">Uncharacterized protein LOC101860834</fullName>
    </submittedName>
</protein>
<dbReference type="CDD" id="cd16021">
    <property type="entry name" value="ALP_like"/>
    <property type="match status" value="1"/>
</dbReference>
<dbReference type="PANTHER" id="PTHR10974">
    <property type="entry name" value="FI08016P-RELATED"/>
    <property type="match status" value="1"/>
</dbReference>
<evidence type="ECO:0000313" key="1">
    <source>
        <dbReference type="Proteomes" id="UP000694888"/>
    </source>
</evidence>
<proteinExistence type="predicted"/>
<dbReference type="Proteomes" id="UP000694888">
    <property type="component" value="Unplaced"/>
</dbReference>
<reference evidence="2" key="1">
    <citation type="submission" date="2025-08" db="UniProtKB">
        <authorList>
            <consortium name="RefSeq"/>
        </authorList>
    </citation>
    <scope>IDENTIFICATION</scope>
</reference>
<dbReference type="InterPro" id="IPR004245">
    <property type="entry name" value="DUF229"/>
</dbReference>
<name>A0ABM0JXN8_APLCA</name>
<dbReference type="RefSeq" id="XP_005103961.2">
    <property type="nucleotide sequence ID" value="XM_005103904.3"/>
</dbReference>
<sequence length="555" mass="64266">MKYIEVFPTITCPSDKPWITYYDGFSVNINETLKRLHFQNMELQCWFRSLKYHKELGYVPGLRTGPFSSSLTVNGRPDFVEVECYNSSRNLISKAHHYIVRNTAGQRNEQGEMKLHYKTKKRQMNVLMVGMDSVSSHMFKRAMPKTRKFLVSNLGAFEMKMHTVVGDATIPNRIAMLTGKSRTEIPNWDKGINYNTVSFIWEKFKSNGYRTQYASDRFDFDNFKQPPTDSYNLPMAYALMPKMDALAFNNECFGDQVEVNLWLNFIKEFILDARSKSEHFFSFSMFSRPTHDNANKATSVDEHYENFLKGVFEQSGLEDTFLIFFGDHGARSTEYRKTFDGSIEERAPNMVIYIPPRFRNAHINLYNNLVTNMNRLTTNFDIYQTLQDIADSRFQEKINVSKVSRGISLFSEIPASRQCEDAGILVHHCLCYGGISIADVTTMRRVGRVVVVDINSLTKQRRDSCDIMKLKTVDNLILLKGRVGGKQGFYRVMITTEPGDAKFEATVSYSARHFPFRRITLRTEGLISRINVYRGQSDCVQHNDQLRMYCHCKDR</sequence>
<accession>A0ABM0JXN8</accession>